<sequence length="151" mass="15636">MTPTYCISSSTHVRSFLEIFCGGCRACGPVGSVACGTTLSKPSRTGGKECGYKYAIPPFSTEHGCARVSEHSRVSEGEEKGGGIAGSCIRTCMNREATEATGWMGAGSFSGRRYTQIAGSRDGRGGVTVGRINGSSGRMLKGTQSEASVSC</sequence>
<gene>
    <name evidence="2 4" type="ORF">P152DRAFT_459345</name>
</gene>
<evidence type="ECO:0000313" key="2">
    <source>
        <dbReference type="EMBL" id="KAF1811407.1"/>
    </source>
</evidence>
<feature type="compositionally biased region" description="Polar residues" evidence="1">
    <location>
        <begin position="142"/>
        <end position="151"/>
    </location>
</feature>
<reference evidence="4" key="2">
    <citation type="submission" date="2020-04" db="EMBL/GenBank/DDBJ databases">
        <authorList>
            <consortium name="NCBI Genome Project"/>
        </authorList>
    </citation>
    <scope>NUCLEOTIDE SEQUENCE</scope>
    <source>
        <strain evidence="4">CBS 781.70</strain>
    </source>
</reference>
<feature type="region of interest" description="Disordered" evidence="1">
    <location>
        <begin position="120"/>
        <end position="151"/>
    </location>
</feature>
<keyword evidence="3" id="KW-1185">Reference proteome</keyword>
<protein>
    <submittedName>
        <fullName evidence="2 4">Uncharacterized protein</fullName>
    </submittedName>
</protein>
<reference evidence="2 4" key="1">
    <citation type="submission" date="2020-01" db="EMBL/GenBank/DDBJ databases">
        <authorList>
            <consortium name="DOE Joint Genome Institute"/>
            <person name="Haridas S."/>
            <person name="Albert R."/>
            <person name="Binder M."/>
            <person name="Bloem J."/>
            <person name="Labutti K."/>
            <person name="Salamov A."/>
            <person name="Andreopoulos B."/>
            <person name="Baker S.E."/>
            <person name="Barry K."/>
            <person name="Bills G."/>
            <person name="Bluhm B.H."/>
            <person name="Cannon C."/>
            <person name="Castanera R."/>
            <person name="Culley D.E."/>
            <person name="Daum C."/>
            <person name="Ezra D."/>
            <person name="Gonzalez J.B."/>
            <person name="Henrissat B."/>
            <person name="Kuo A."/>
            <person name="Liang C."/>
            <person name="Lipzen A."/>
            <person name="Lutzoni F."/>
            <person name="Magnuson J."/>
            <person name="Mondo S."/>
            <person name="Nolan M."/>
            <person name="Ohm R."/>
            <person name="Pangilinan J."/>
            <person name="Park H.-J."/>
            <person name="Ramirez L."/>
            <person name="Alfaro M."/>
            <person name="Sun H."/>
            <person name="Tritt A."/>
            <person name="Yoshinaga Y."/>
            <person name="Zwiers L.-H."/>
            <person name="Turgeon B.G."/>
            <person name="Goodwin S.B."/>
            <person name="Spatafora J.W."/>
            <person name="Crous P.W."/>
            <person name="Grigoriev I.V."/>
        </authorList>
    </citation>
    <scope>NUCLEOTIDE SEQUENCE</scope>
    <source>
        <strain evidence="2 4">CBS 781.70</strain>
    </source>
</reference>
<dbReference type="RefSeq" id="XP_033533038.1">
    <property type="nucleotide sequence ID" value="XM_033679658.1"/>
</dbReference>
<dbReference type="GeneID" id="54420228"/>
<evidence type="ECO:0000256" key="1">
    <source>
        <dbReference type="SAM" id="MobiDB-lite"/>
    </source>
</evidence>
<name>A0A6G1FZX2_9PEZI</name>
<organism evidence="2">
    <name type="scientific">Eremomyces bilateralis CBS 781.70</name>
    <dbReference type="NCBI Taxonomy" id="1392243"/>
    <lineage>
        <taxon>Eukaryota</taxon>
        <taxon>Fungi</taxon>
        <taxon>Dikarya</taxon>
        <taxon>Ascomycota</taxon>
        <taxon>Pezizomycotina</taxon>
        <taxon>Dothideomycetes</taxon>
        <taxon>Dothideomycetes incertae sedis</taxon>
        <taxon>Eremomycetales</taxon>
        <taxon>Eremomycetaceae</taxon>
        <taxon>Eremomyces</taxon>
    </lineage>
</organism>
<proteinExistence type="predicted"/>
<accession>A0A6G1FZX2</accession>
<evidence type="ECO:0000313" key="4">
    <source>
        <dbReference type="RefSeq" id="XP_033533038.1"/>
    </source>
</evidence>
<evidence type="ECO:0000313" key="3">
    <source>
        <dbReference type="Proteomes" id="UP000504638"/>
    </source>
</evidence>
<dbReference type="EMBL" id="ML975161">
    <property type="protein sequence ID" value="KAF1811407.1"/>
    <property type="molecule type" value="Genomic_DNA"/>
</dbReference>
<dbReference type="AlphaFoldDB" id="A0A6G1FZX2"/>
<dbReference type="Proteomes" id="UP000504638">
    <property type="component" value="Unplaced"/>
</dbReference>
<reference evidence="4" key="3">
    <citation type="submission" date="2025-04" db="UniProtKB">
        <authorList>
            <consortium name="RefSeq"/>
        </authorList>
    </citation>
    <scope>IDENTIFICATION</scope>
    <source>
        <strain evidence="4">CBS 781.70</strain>
    </source>
</reference>